<proteinExistence type="predicted"/>
<reference evidence="1" key="1">
    <citation type="submission" date="2023-01" db="EMBL/GenBank/DDBJ databases">
        <title>Human gut microbiome strain richness.</title>
        <authorList>
            <person name="Chen-Liaw A."/>
        </authorList>
    </citation>
    <scope>NUCLEOTIDE SEQUENCE</scope>
    <source>
        <strain evidence="1">2225st1_A6_2225SCRN_200828</strain>
    </source>
</reference>
<evidence type="ECO:0000313" key="1">
    <source>
        <dbReference type="EMBL" id="MDB7905186.1"/>
    </source>
</evidence>
<organism evidence="1 2">
    <name type="scientific">Flavonifractor plautii</name>
    <name type="common">Fusobacterium plautii</name>
    <dbReference type="NCBI Taxonomy" id="292800"/>
    <lineage>
        <taxon>Bacteria</taxon>
        <taxon>Bacillati</taxon>
        <taxon>Bacillota</taxon>
        <taxon>Clostridia</taxon>
        <taxon>Eubacteriales</taxon>
        <taxon>Oscillospiraceae</taxon>
        <taxon>Flavonifractor</taxon>
    </lineage>
</organism>
<evidence type="ECO:0000313" key="2">
    <source>
        <dbReference type="Proteomes" id="UP001211006"/>
    </source>
</evidence>
<comment type="caution">
    <text evidence="1">The sequence shown here is derived from an EMBL/GenBank/DDBJ whole genome shotgun (WGS) entry which is preliminary data.</text>
</comment>
<gene>
    <name evidence="1" type="ORF">PND83_04260</name>
</gene>
<dbReference type="AlphaFoldDB" id="A0AAW6BXP2"/>
<dbReference type="EMBL" id="JAQLWO010000003">
    <property type="protein sequence ID" value="MDB7905186.1"/>
    <property type="molecule type" value="Genomic_DNA"/>
</dbReference>
<sequence length="75" mass="8674">MRQQYTRAELESITQETAIYIEGAGIAQLQWGGLEIAEEVKDGYLYCKHIKPFAMDLYDKYWTAWDGPPEEVENA</sequence>
<dbReference type="RefSeq" id="WP_196033009.1">
    <property type="nucleotide sequence ID" value="NZ_JADPFI010000187.1"/>
</dbReference>
<name>A0AAW6BXP2_FLAPL</name>
<accession>A0AAW6BXP2</accession>
<protein>
    <submittedName>
        <fullName evidence="1">Uncharacterized protein</fullName>
    </submittedName>
</protein>
<dbReference type="Proteomes" id="UP001211006">
    <property type="component" value="Unassembled WGS sequence"/>
</dbReference>